<keyword evidence="2" id="KW-1133">Transmembrane helix</keyword>
<name>A0A1H8B880_9RHOB</name>
<accession>A0A1H8B880</accession>
<dbReference type="EMBL" id="FOCM01000001">
    <property type="protein sequence ID" value="SEM78589.1"/>
    <property type="molecule type" value="Genomic_DNA"/>
</dbReference>
<dbReference type="OrthoDB" id="7161641at2"/>
<feature type="region of interest" description="Disordered" evidence="1">
    <location>
        <begin position="1"/>
        <end position="25"/>
    </location>
</feature>
<organism evidence="3 4">
    <name type="scientific">Palleronia pelagia</name>
    <dbReference type="NCBI Taxonomy" id="387096"/>
    <lineage>
        <taxon>Bacteria</taxon>
        <taxon>Pseudomonadati</taxon>
        <taxon>Pseudomonadota</taxon>
        <taxon>Alphaproteobacteria</taxon>
        <taxon>Rhodobacterales</taxon>
        <taxon>Roseobacteraceae</taxon>
        <taxon>Palleronia</taxon>
    </lineage>
</organism>
<reference evidence="4" key="1">
    <citation type="submission" date="2016-10" db="EMBL/GenBank/DDBJ databases">
        <authorList>
            <person name="Varghese N."/>
            <person name="Submissions S."/>
        </authorList>
    </citation>
    <scope>NUCLEOTIDE SEQUENCE [LARGE SCALE GENOMIC DNA]</scope>
    <source>
        <strain evidence="4">DSM 26893</strain>
    </source>
</reference>
<proteinExistence type="predicted"/>
<keyword evidence="4" id="KW-1185">Reference proteome</keyword>
<dbReference type="RefSeq" id="WP_091843845.1">
    <property type="nucleotide sequence ID" value="NZ_FOCM01000001.1"/>
</dbReference>
<dbReference type="AlphaFoldDB" id="A0A1H8B880"/>
<evidence type="ECO:0000256" key="2">
    <source>
        <dbReference type="SAM" id="Phobius"/>
    </source>
</evidence>
<keyword evidence="2" id="KW-0472">Membrane</keyword>
<gene>
    <name evidence="3" type="ORF">SAMN04488011_101462</name>
</gene>
<keyword evidence="2" id="KW-0812">Transmembrane</keyword>
<dbReference type="Proteomes" id="UP000199372">
    <property type="component" value="Unassembled WGS sequence"/>
</dbReference>
<evidence type="ECO:0000256" key="1">
    <source>
        <dbReference type="SAM" id="MobiDB-lite"/>
    </source>
</evidence>
<protein>
    <submittedName>
        <fullName evidence="3">AsmA-like C-terminal region</fullName>
    </submittedName>
</protein>
<feature type="transmembrane region" description="Helical" evidence="2">
    <location>
        <begin position="32"/>
        <end position="54"/>
    </location>
</feature>
<evidence type="ECO:0000313" key="3">
    <source>
        <dbReference type="EMBL" id="SEM78589.1"/>
    </source>
</evidence>
<evidence type="ECO:0000313" key="4">
    <source>
        <dbReference type="Proteomes" id="UP000199372"/>
    </source>
</evidence>
<sequence>MTDPAADPKGPGGPKPPRPPKRWRSHARRAHAVAWGWVVALSTMAVVLVFALALSEARLSLPDSVARAVETRVARALPQTRLEIGGIEVGLDRRAVPRVWITEAQLATDAGQQLAQIARIGLAFDPAAALRGRLAPRVLRVSGVTVTLRRDRQGAFQVAFGGGGVQLGGGLAGVLAALDGALDRAPLDRVDRVELEGATISVEDARTARVWQLTDAGARLARDADGLGGTLSADIFNGTDSLGRVEISATALPEAGGATASLRLSNVQARDIALQSPALSFLGVLEAPLSGALRLSVSGEGALEDLAGTLDIGAGRLAPRAGAQPLSFDRAQAYFTFDPVAGRLRFSQVSADGALGSGTLTGHADLADIGPDGFPRALVAQMTVDALNLDAPELFDAPLSLSRGQIDMRLRLNPFVAEFGQIALPDMGGAPGRDLLLSGRAAPGADGWRVSVDGRAQSLGIDALLRLWPRPISPKARQWLVDNIQAATARNVDAALRYGPGDEKPQLNLTFGFDEARVRVMRDVPPVQDASGLGSIMDHRLVIDVAAGTLPVEGRGALDIAGSTFVIPDGRIKPSPAEITLRADGPLPALLAVLDGPRFNLLSRSGRDADLAEGRVSGTARIDLLLRKGNRPEDIDFAVDATLSDLSSDRIVPGRSLAADSLALTLEDMVLRAGGQATLDGVPFDGAWQLSLAGEDRGQGEVAGQVTLGPDSLRRFGVSLPDGLLSGRTRADLTIDLAPGTPPRLRLASDLVGAGLSVGAVGWSKPAGTPADFDLTMELGDTPRVEELSLSAPGLSAQGRVRLAPGPRFEALELSRVRLGDWLDGAVTVSARGQGQPPAIRVTGGEIDIRRANLGSGGSGGGAARGPVSLRLDRLVVTDTLALNGFAMDLDPGRALAGGFRGALNGGVPVAGTLAGTARGPAIRVQANDAGAVLRDAGLFRDVRGGTMDLILRPTGQRGEYDGTLRVLGPQLRNAPALAELLSAVSVVGLLEQLNGQGIPFEEVSAEFRLSPSRITLYRSSATGNALGLSMDGIYDPRARVMDMQGVLSPVYLLNRVGEVFTRRGEGLFGVNFTLRGPVRDPSVGVNPLSIFTPGMFREIFRRAPPERPAARAN</sequence>